<dbReference type="AlphaFoldDB" id="A0A147J020"/>
<proteinExistence type="predicted"/>
<dbReference type="OrthoDB" id="6933556at2"/>
<dbReference type="CDD" id="cd09117">
    <property type="entry name" value="PLDc_Bfil_DEXD_like"/>
    <property type="match status" value="1"/>
</dbReference>
<evidence type="ECO:0000313" key="2">
    <source>
        <dbReference type="Proteomes" id="UP000074072"/>
    </source>
</evidence>
<name>A0A147J020_9SPHN</name>
<gene>
    <name evidence="1" type="ORF">SB4_06355</name>
</gene>
<protein>
    <recommendedName>
        <fullName evidence="3">Phospholipase D-like domain-containing protein</fullName>
    </recommendedName>
</protein>
<dbReference type="PATRIC" id="fig|33051.4.peg.1939"/>
<dbReference type="RefSeq" id="WP_058751878.1">
    <property type="nucleotide sequence ID" value="NZ_LDTE01000031.1"/>
</dbReference>
<evidence type="ECO:0008006" key="3">
    <source>
        <dbReference type="Google" id="ProtNLM"/>
    </source>
</evidence>
<organism evidence="1 2">
    <name type="scientific">Sphingomonas sanguinis</name>
    <dbReference type="NCBI Taxonomy" id="33051"/>
    <lineage>
        <taxon>Bacteria</taxon>
        <taxon>Pseudomonadati</taxon>
        <taxon>Pseudomonadota</taxon>
        <taxon>Alphaproteobacteria</taxon>
        <taxon>Sphingomonadales</taxon>
        <taxon>Sphingomonadaceae</taxon>
        <taxon>Sphingomonas</taxon>
    </lineage>
</organism>
<accession>A0A147J020</accession>
<dbReference type="EMBL" id="LDTE01000031">
    <property type="protein sequence ID" value="KTW01244.1"/>
    <property type="molecule type" value="Genomic_DNA"/>
</dbReference>
<dbReference type="Gene3D" id="3.30.870.10">
    <property type="entry name" value="Endonuclease Chain A"/>
    <property type="match status" value="1"/>
</dbReference>
<reference evidence="1 2" key="1">
    <citation type="journal article" date="2016" name="Front. Microbiol.">
        <title>Genomic Resource of Rice Seed Associated Bacteria.</title>
        <authorList>
            <person name="Midha S."/>
            <person name="Bansal K."/>
            <person name="Sharma S."/>
            <person name="Kumar N."/>
            <person name="Patil P.P."/>
            <person name="Chaudhry V."/>
            <person name="Patil P.B."/>
        </authorList>
    </citation>
    <scope>NUCLEOTIDE SEQUENCE [LARGE SCALE GENOMIC DNA]</scope>
    <source>
        <strain evidence="1 2">SB4</strain>
    </source>
</reference>
<comment type="caution">
    <text evidence="1">The sequence shown here is derived from an EMBL/GenBank/DDBJ whole genome shotgun (WGS) entry which is preliminary data.</text>
</comment>
<dbReference type="Proteomes" id="UP000074072">
    <property type="component" value="Unassembled WGS sequence"/>
</dbReference>
<sequence>MSRKAKPAAPVNGSFLAGSELSAAIRHVLGGADRRCAVAFWGKGSSDLIDGGIEGNDLRIVCDISMGGCHPDALRSLGAPDDADVRYHDGLHAKVYLSDRGVIVGSANASDNGVGFGTDGAVLVEAGTFHTVASKAWAQASDWFEALHSDALQVDEAALARAARLFRPRRAPHAPVAGRPGSLLDMIVVDPDRFDGIGFVLASISSSEEERSAARKSAIKAGIDRKLVKETSDNDIFVGWGRKDVLRWPTTFIELWMPKNRLYLYARTTIAMHAVEGNVFTRKSKRAVGSMLTGGLPDFREAERQDAAIVAKLLTNDGKVFRTAAEFAAAIEAVNA</sequence>
<evidence type="ECO:0000313" key="1">
    <source>
        <dbReference type="EMBL" id="KTW01244.1"/>
    </source>
</evidence>